<dbReference type="eggNOG" id="COG2911">
    <property type="taxonomic scope" value="Bacteria"/>
</dbReference>
<evidence type="ECO:0008006" key="3">
    <source>
        <dbReference type="Google" id="ProtNLM"/>
    </source>
</evidence>
<gene>
    <name evidence="1" type="ordered locus">Desal_3128</name>
</gene>
<evidence type="ECO:0000313" key="1">
    <source>
        <dbReference type="EMBL" id="ACS81179.1"/>
    </source>
</evidence>
<dbReference type="HOGENOM" id="CLU_392667_0_0_7"/>
<reference evidence="1 2" key="1">
    <citation type="submission" date="2009-06" db="EMBL/GenBank/DDBJ databases">
        <title>Complete sequence of Desulfovibrio salexigens DSM 2638.</title>
        <authorList>
            <consortium name="US DOE Joint Genome Institute"/>
            <person name="Lucas S."/>
            <person name="Copeland A."/>
            <person name="Lapidus A."/>
            <person name="Glavina del Rio T."/>
            <person name="Tice H."/>
            <person name="Bruce D."/>
            <person name="Goodwin L."/>
            <person name="Pitluck S."/>
            <person name="Munk A.C."/>
            <person name="Brettin T."/>
            <person name="Detter J.C."/>
            <person name="Han C."/>
            <person name="Tapia R."/>
            <person name="Larimer F."/>
            <person name="Land M."/>
            <person name="Hauser L."/>
            <person name="Kyrpides N."/>
            <person name="Anderson I."/>
            <person name="Wall J.D."/>
            <person name="Arkin A.P."/>
            <person name="Dehal P."/>
            <person name="Chivian D."/>
            <person name="Giles B."/>
            <person name="Hazen T.C."/>
        </authorList>
    </citation>
    <scope>NUCLEOTIDE SEQUENCE [LARGE SCALE GENOMIC DNA]</scope>
    <source>
        <strain evidence="2">ATCC 14822 / DSM 2638 / NCIMB 8403 / VKM B-1763</strain>
    </source>
</reference>
<accession>C6C1K4</accession>
<sequence length="690" mass="75304">MIMLLIFSIPQSSFSKEGGFGLNWQFAVDLPQAGVVGVLKGYIEHLKGSKFKFNGEYLNRKGPINSGPIKLSTNFDLDSGLLRLNSFNLTINNLKTDLPQLGLSNPDLSITGKGILDPVSVAADFKDLQIKAGNLPDLTGRLTYTPARDGSCLLEISNPLPLLEQIVEINFPDFEKWDKEGNFSLKIALRKINSAPEASLKLDFSEISAASADGLALVDSVVGNIEATSLLNNPQPTLNITFQSGEALYDTFYVNITKHPLNAEIKSTLPDKFGKIKLKTHIDWKGMGNIKADAQLKDIFHSPAFSGNVEYKTDELSAPFKAFAIDPFSLEGLSGNGKFALRCAFNGTKPKTHLRGEMDFENCTVSKDETVFKGINADLPFVLSLNEKLLPQADDTLPYSPAGIISFDEIKSGQLEIKDFAFPISVSSNSIEFGTVPTINLEGGTLNLSDLKIRHPFNDDFALNGKIVTNDINLLPLSPQSLPIDGQLSGDLKFWLLKDHLSTSGKLYGNVYGGEMTIDEIFAENPFEDSRQYGADFNVKHLDLEPLSKALDIGRITGRMDLDLNELVIAYEQPASFHLVARTTPGSGKSGDISLKAVNTLSVIGTGSGLTGAGVGVFSQFFKEFGYAGLGLECTLNDDIFKIRGLIRDDGIEYIIKRPPLFGINVINSNPENLISFSDMLKRLKRVIGN</sequence>
<evidence type="ECO:0000313" key="2">
    <source>
        <dbReference type="Proteomes" id="UP000002601"/>
    </source>
</evidence>
<name>C6C1K4_MARSD</name>
<keyword evidence="2" id="KW-1185">Reference proteome</keyword>
<dbReference type="AlphaFoldDB" id="C6C1K4"/>
<dbReference type="EMBL" id="CP001649">
    <property type="protein sequence ID" value="ACS81179.1"/>
    <property type="molecule type" value="Genomic_DNA"/>
</dbReference>
<organism evidence="1 2">
    <name type="scientific">Maridesulfovibrio salexigens (strain ATCC 14822 / DSM 2638 / NCIMB 8403 / VKM B-1763)</name>
    <name type="common">Desulfovibrio salexigens</name>
    <dbReference type="NCBI Taxonomy" id="526222"/>
    <lineage>
        <taxon>Bacteria</taxon>
        <taxon>Pseudomonadati</taxon>
        <taxon>Thermodesulfobacteriota</taxon>
        <taxon>Desulfovibrionia</taxon>
        <taxon>Desulfovibrionales</taxon>
        <taxon>Desulfovibrionaceae</taxon>
        <taxon>Maridesulfovibrio</taxon>
    </lineage>
</organism>
<dbReference type="STRING" id="526222.Desal_3128"/>
<dbReference type="KEGG" id="dsa:Desal_3128"/>
<dbReference type="Proteomes" id="UP000002601">
    <property type="component" value="Chromosome"/>
</dbReference>
<proteinExistence type="predicted"/>
<protein>
    <recommendedName>
        <fullName evidence="3">Dicarboxylate transport domain-containing protein</fullName>
    </recommendedName>
</protein>